<keyword evidence="2" id="KW-0812">Transmembrane</keyword>
<feature type="region of interest" description="Disordered" evidence="1">
    <location>
        <begin position="183"/>
        <end position="207"/>
    </location>
</feature>
<evidence type="ECO:0000313" key="4">
    <source>
        <dbReference type="Proteomes" id="UP001273166"/>
    </source>
</evidence>
<reference evidence="3" key="2">
    <citation type="submission" date="2023-06" db="EMBL/GenBank/DDBJ databases">
        <authorList>
            <consortium name="Lawrence Berkeley National Laboratory"/>
            <person name="Mondo S.J."/>
            <person name="Hensen N."/>
            <person name="Bonometti L."/>
            <person name="Westerberg I."/>
            <person name="Brannstrom I.O."/>
            <person name="Guillou S."/>
            <person name="Cros-Aarteil S."/>
            <person name="Calhoun S."/>
            <person name="Haridas S."/>
            <person name="Kuo A."/>
            <person name="Pangilinan J."/>
            <person name="Riley R."/>
            <person name="Labutti K."/>
            <person name="Andreopoulos B."/>
            <person name="Lipzen A."/>
            <person name="Chen C."/>
            <person name="Yanf M."/>
            <person name="Daum C."/>
            <person name="Ng V."/>
            <person name="Clum A."/>
            <person name="Steindorff A."/>
            <person name="Ohm R."/>
            <person name="Martin F."/>
            <person name="Silar P."/>
            <person name="Natvig D."/>
            <person name="Lalanne C."/>
            <person name="Gautier V."/>
            <person name="Ament-Velasquez S.L."/>
            <person name="Kruys A."/>
            <person name="Hutchinson M.I."/>
            <person name="Powell A.J."/>
            <person name="Barry K."/>
            <person name="Miller A.N."/>
            <person name="Grigoriev I.V."/>
            <person name="Debuchy R."/>
            <person name="Gladieux P."/>
            <person name="Thoren M.H."/>
            <person name="Johannesson H."/>
        </authorList>
    </citation>
    <scope>NUCLEOTIDE SEQUENCE</scope>
    <source>
        <strain evidence="3">CBS 333.67</strain>
    </source>
</reference>
<dbReference type="AlphaFoldDB" id="A0AAJ0LXZ3"/>
<evidence type="ECO:0000256" key="2">
    <source>
        <dbReference type="SAM" id="Phobius"/>
    </source>
</evidence>
<organism evidence="3 4">
    <name type="scientific">Chaetomium strumarium</name>
    <dbReference type="NCBI Taxonomy" id="1170767"/>
    <lineage>
        <taxon>Eukaryota</taxon>
        <taxon>Fungi</taxon>
        <taxon>Dikarya</taxon>
        <taxon>Ascomycota</taxon>
        <taxon>Pezizomycotina</taxon>
        <taxon>Sordariomycetes</taxon>
        <taxon>Sordariomycetidae</taxon>
        <taxon>Sordariales</taxon>
        <taxon>Chaetomiaceae</taxon>
        <taxon>Chaetomium</taxon>
    </lineage>
</organism>
<dbReference type="Proteomes" id="UP001273166">
    <property type="component" value="Unassembled WGS sequence"/>
</dbReference>
<proteinExistence type="predicted"/>
<dbReference type="PANTHER" id="PTHR38122">
    <property type="entry name" value="GLYCOPROTEIN X"/>
    <property type="match status" value="1"/>
</dbReference>
<accession>A0AAJ0LXZ3</accession>
<feature type="transmembrane region" description="Helical" evidence="2">
    <location>
        <begin position="212"/>
        <end position="238"/>
    </location>
</feature>
<keyword evidence="2" id="KW-1133">Transmembrane helix</keyword>
<dbReference type="GeneID" id="87888914"/>
<feature type="region of interest" description="Disordered" evidence="1">
    <location>
        <begin position="245"/>
        <end position="295"/>
    </location>
</feature>
<comment type="caution">
    <text evidence="3">The sequence shown here is derived from an EMBL/GenBank/DDBJ whole genome shotgun (WGS) entry which is preliminary data.</text>
</comment>
<keyword evidence="4" id="KW-1185">Reference proteome</keyword>
<reference evidence="3" key="1">
    <citation type="journal article" date="2023" name="Mol. Phylogenet. Evol.">
        <title>Genome-scale phylogeny and comparative genomics of the fungal order Sordariales.</title>
        <authorList>
            <person name="Hensen N."/>
            <person name="Bonometti L."/>
            <person name="Westerberg I."/>
            <person name="Brannstrom I.O."/>
            <person name="Guillou S."/>
            <person name="Cros-Aarteil S."/>
            <person name="Calhoun S."/>
            <person name="Haridas S."/>
            <person name="Kuo A."/>
            <person name="Mondo S."/>
            <person name="Pangilinan J."/>
            <person name="Riley R."/>
            <person name="LaButti K."/>
            <person name="Andreopoulos B."/>
            <person name="Lipzen A."/>
            <person name="Chen C."/>
            <person name="Yan M."/>
            <person name="Daum C."/>
            <person name="Ng V."/>
            <person name="Clum A."/>
            <person name="Steindorff A."/>
            <person name="Ohm R.A."/>
            <person name="Martin F."/>
            <person name="Silar P."/>
            <person name="Natvig D.O."/>
            <person name="Lalanne C."/>
            <person name="Gautier V."/>
            <person name="Ament-Velasquez S.L."/>
            <person name="Kruys A."/>
            <person name="Hutchinson M.I."/>
            <person name="Powell A.J."/>
            <person name="Barry K."/>
            <person name="Miller A.N."/>
            <person name="Grigoriev I.V."/>
            <person name="Debuchy R."/>
            <person name="Gladieux P."/>
            <person name="Hiltunen Thoren M."/>
            <person name="Johannesson H."/>
        </authorList>
    </citation>
    <scope>NUCLEOTIDE SEQUENCE</scope>
    <source>
        <strain evidence="3">CBS 333.67</strain>
    </source>
</reference>
<feature type="compositionally biased region" description="Low complexity" evidence="1">
    <location>
        <begin position="195"/>
        <end position="207"/>
    </location>
</feature>
<dbReference type="PANTHER" id="PTHR38122:SF1">
    <property type="entry name" value="GLYCOPROTEIN X"/>
    <property type="match status" value="1"/>
</dbReference>
<keyword evidence="2" id="KW-0472">Membrane</keyword>
<name>A0AAJ0LXZ3_9PEZI</name>
<protein>
    <submittedName>
        <fullName evidence="3">Uncharacterized protein</fullName>
    </submittedName>
</protein>
<dbReference type="RefSeq" id="XP_062717523.1">
    <property type="nucleotide sequence ID" value="XM_062870085.1"/>
</dbReference>
<evidence type="ECO:0000256" key="1">
    <source>
        <dbReference type="SAM" id="MobiDB-lite"/>
    </source>
</evidence>
<evidence type="ECO:0000313" key="3">
    <source>
        <dbReference type="EMBL" id="KAK3301743.1"/>
    </source>
</evidence>
<dbReference type="EMBL" id="JAUDZG010000008">
    <property type="protein sequence ID" value="KAK3301743.1"/>
    <property type="molecule type" value="Genomic_DNA"/>
</dbReference>
<sequence length="342" mass="36872">MLLVPIPSCTRDAMWRPSRFPQATPPFPLPTTNVPTAVSSSSASASDAVPIPGVCYERCNDAAREVQRVGRVPQLCDQDSAFRKYMNLCLGCLNAAGASVSAIGPAEEMVGYCVASPAPLTAFSTASTASTSYTIPTSWLTTSTMLSYFTFSGVGLDGIETLTTSTSAVEVVVTRSDWTGFVHTSTPTANREAQSTSGSTESETSTSNNKAWIAGAVVGSIAGLAVLVGIYCYLLFFFRRRKRRSRKSRNDDDDEPYTGKPELHAESLPGAPRGPPKELDAMPRPPQELEVPTKYYAKPGRLPPCLIAEMPANEIPAREMDVKVQHSEMDVESEKGTEQTRQ</sequence>
<gene>
    <name evidence="3" type="ORF">B0T15DRAFT_544495</name>
</gene>
<feature type="compositionally biased region" description="Polar residues" evidence="1">
    <location>
        <begin position="183"/>
        <end position="194"/>
    </location>
</feature>